<organism evidence="2 3">
    <name type="scientific">Paenibacillus agilis</name>
    <dbReference type="NCBI Taxonomy" id="3020863"/>
    <lineage>
        <taxon>Bacteria</taxon>
        <taxon>Bacillati</taxon>
        <taxon>Bacillota</taxon>
        <taxon>Bacilli</taxon>
        <taxon>Bacillales</taxon>
        <taxon>Paenibacillaceae</taxon>
        <taxon>Paenibacillus</taxon>
    </lineage>
</organism>
<feature type="signal peptide" evidence="1">
    <location>
        <begin position="1"/>
        <end position="31"/>
    </location>
</feature>
<name>A0A559IX26_9BACL</name>
<keyword evidence="1" id="KW-0732">Signal</keyword>
<dbReference type="EMBL" id="VNJK01000001">
    <property type="protein sequence ID" value="TVX92187.1"/>
    <property type="molecule type" value="Genomic_DNA"/>
</dbReference>
<dbReference type="RefSeq" id="WP_144987406.1">
    <property type="nucleotide sequence ID" value="NZ_VNJK01000001.1"/>
</dbReference>
<accession>A0A559IX26</accession>
<feature type="chain" id="PRO_5021966818" description="CBM-cenC domain-containing protein" evidence="1">
    <location>
        <begin position="32"/>
        <end position="526"/>
    </location>
</feature>
<evidence type="ECO:0000313" key="3">
    <source>
        <dbReference type="Proteomes" id="UP000318102"/>
    </source>
</evidence>
<gene>
    <name evidence="2" type="ORF">FPZ44_03415</name>
</gene>
<dbReference type="Gene3D" id="2.60.120.260">
    <property type="entry name" value="Galactose-binding domain-like"/>
    <property type="match status" value="3"/>
</dbReference>
<keyword evidence="3" id="KW-1185">Reference proteome</keyword>
<dbReference type="Proteomes" id="UP000318102">
    <property type="component" value="Unassembled WGS sequence"/>
</dbReference>
<reference evidence="2 3" key="1">
    <citation type="submission" date="2019-07" db="EMBL/GenBank/DDBJ databases">
        <authorList>
            <person name="Kim J."/>
        </authorList>
    </citation>
    <scope>NUCLEOTIDE SEQUENCE [LARGE SCALE GENOMIC DNA]</scope>
    <source>
        <strain evidence="2 3">N4</strain>
    </source>
</reference>
<comment type="caution">
    <text evidence="2">The sequence shown here is derived from an EMBL/GenBank/DDBJ whole genome shotgun (WGS) entry which is preliminary data.</text>
</comment>
<sequence length="526" mass="58489">MFSNKSIQRCRIFVVSLAILFSFTISSSAGAMDSGVTYSYSSDGQLLFSKFSDGTYLDYFYDDNGNLVKKVSRYRETFERGNFETTDYMSSNPGYSGEVTNTPDKLVTGAYSVYGASDATWEWNTFLASDLRKLQLEPNTSYTVSFKYKVIKSPSEKGSHYFFSRSSTGNTAQDKGWMTWNDKAGSKGSKIVTFTTGPYGDYQLNWGTKYGGAISIDDIQVTKQSESFERGKFESTHYISGNPGYSGVVTNEAEKVVTGAYSVYGESKATWEWNSFLASNPRKLQLEPNTSYTVSFKYKVIKSPSEKGKHYFFSRTSTGNTAQDKGWTEWNDQAGSVGSKVVTFITGPYGDYQLNWGTSYGGAISIDDIQVTKLSESFEKGRFSTTDYMSGNPGYSGKVTKAPEKIVTGAYSVYGESDVTWEWNAFLTTDPRKVQLEPNTSYSVSFKYKVIKSPSEKGSHYFFSRTSTGSTAQDKGWTEWKDKVGSVGSKVVTFTTGPSVDYQLYWGTNYGGAISIDDIQVTKMTK</sequence>
<evidence type="ECO:0000313" key="2">
    <source>
        <dbReference type="EMBL" id="TVX92187.1"/>
    </source>
</evidence>
<proteinExistence type="predicted"/>
<evidence type="ECO:0008006" key="4">
    <source>
        <dbReference type="Google" id="ProtNLM"/>
    </source>
</evidence>
<protein>
    <recommendedName>
        <fullName evidence="4">CBM-cenC domain-containing protein</fullName>
    </recommendedName>
</protein>
<evidence type="ECO:0000256" key="1">
    <source>
        <dbReference type="SAM" id="SignalP"/>
    </source>
</evidence>
<dbReference type="OrthoDB" id="2486591at2"/>
<dbReference type="AlphaFoldDB" id="A0A559IX26"/>